<accession>A0A378P2M8</accession>
<dbReference type="STRING" id="1122170.GCA_000701265_00121"/>
<feature type="transmembrane region" description="Helical" evidence="7">
    <location>
        <begin position="12"/>
        <end position="31"/>
    </location>
</feature>
<comment type="subcellular location">
    <subcellularLocation>
        <location evidence="1">Cell membrane</location>
        <topology evidence="1">Multi-pass membrane protein</topology>
    </subcellularLocation>
</comment>
<keyword evidence="10" id="KW-1185">Reference proteome</keyword>
<evidence type="ECO:0000256" key="6">
    <source>
        <dbReference type="ARBA" id="ARBA00023136"/>
    </source>
</evidence>
<evidence type="ECO:0000256" key="4">
    <source>
        <dbReference type="ARBA" id="ARBA00022692"/>
    </source>
</evidence>
<dbReference type="InterPro" id="IPR007353">
    <property type="entry name" value="DUF421"/>
</dbReference>
<dbReference type="RefSeq" id="WP_035899012.1">
    <property type="nucleotide sequence ID" value="NZ_CAAAIS010000012.1"/>
</dbReference>
<evidence type="ECO:0000256" key="5">
    <source>
        <dbReference type="ARBA" id="ARBA00022989"/>
    </source>
</evidence>
<dbReference type="InterPro" id="IPR023090">
    <property type="entry name" value="UPF0702_alpha/beta_dom_sf"/>
</dbReference>
<keyword evidence="3" id="KW-1003">Cell membrane</keyword>
<feature type="domain" description="YetF C-terminal" evidence="8">
    <location>
        <begin position="91"/>
        <end position="159"/>
    </location>
</feature>
<evidence type="ECO:0000256" key="2">
    <source>
        <dbReference type="ARBA" id="ARBA00006448"/>
    </source>
</evidence>
<feature type="transmembrane region" description="Helical" evidence="7">
    <location>
        <begin position="43"/>
        <end position="61"/>
    </location>
</feature>
<dbReference type="GO" id="GO:0005886">
    <property type="term" value="C:plasma membrane"/>
    <property type="evidence" value="ECO:0007669"/>
    <property type="project" value="UniProtKB-SubCell"/>
</dbReference>
<feature type="transmembrane region" description="Helical" evidence="7">
    <location>
        <begin position="67"/>
        <end position="88"/>
    </location>
</feature>
<name>A0A378P2M8_9GAMM</name>
<dbReference type="Proteomes" id="UP000255297">
    <property type="component" value="Unassembled WGS sequence"/>
</dbReference>
<evidence type="ECO:0000256" key="7">
    <source>
        <dbReference type="SAM" id="Phobius"/>
    </source>
</evidence>
<dbReference type="Gene3D" id="3.30.240.20">
    <property type="entry name" value="bsu07140 like domains"/>
    <property type="match status" value="1"/>
</dbReference>
<keyword evidence="6 7" id="KW-0472">Membrane</keyword>
<reference evidence="9 10" key="1">
    <citation type="submission" date="2018-06" db="EMBL/GenBank/DDBJ databases">
        <authorList>
            <consortium name="Pathogen Informatics"/>
            <person name="Doyle S."/>
        </authorList>
    </citation>
    <scope>NUCLEOTIDE SEQUENCE [LARGE SCALE GENOMIC DNA]</scope>
    <source>
        <strain evidence="9 10">NCTC11532</strain>
    </source>
</reference>
<protein>
    <submittedName>
        <fullName evidence="9">Protein of uncharacterized function (DUF421)</fullName>
    </submittedName>
</protein>
<dbReference type="EMBL" id="UGPB01000002">
    <property type="protein sequence ID" value="STY78836.1"/>
    <property type="molecule type" value="Genomic_DNA"/>
</dbReference>
<sequence>MDYIHWLNSDPGYFCAWLRCIILFCLSVLLFRFTNHRFNISTPLDFLIIAISGGLISRGIAGANSLWLTVEALLTLVILHLILSKLCFFFNKMGFIFKGCPHYLIEHGELNYKNMRRFSISENDLLAQLRQKLNTENYSLIDSAILERTGNISFIKKEDK</sequence>
<dbReference type="PANTHER" id="PTHR34582:SF6">
    <property type="entry name" value="UPF0702 TRANSMEMBRANE PROTEIN YCAP"/>
    <property type="match status" value="1"/>
</dbReference>
<comment type="similarity">
    <text evidence="2">Belongs to the UPF0702 family.</text>
</comment>
<dbReference type="Pfam" id="PF04239">
    <property type="entry name" value="DUF421"/>
    <property type="match status" value="1"/>
</dbReference>
<evidence type="ECO:0000313" key="9">
    <source>
        <dbReference type="EMBL" id="STY78836.1"/>
    </source>
</evidence>
<evidence type="ECO:0000256" key="3">
    <source>
        <dbReference type="ARBA" id="ARBA00022475"/>
    </source>
</evidence>
<organism evidence="9 10">
    <name type="scientific">Legionella wadsworthii</name>
    <dbReference type="NCBI Taxonomy" id="28088"/>
    <lineage>
        <taxon>Bacteria</taxon>
        <taxon>Pseudomonadati</taxon>
        <taxon>Pseudomonadota</taxon>
        <taxon>Gammaproteobacteria</taxon>
        <taxon>Legionellales</taxon>
        <taxon>Legionellaceae</taxon>
        <taxon>Legionella</taxon>
    </lineage>
</organism>
<evidence type="ECO:0000313" key="10">
    <source>
        <dbReference type="Proteomes" id="UP000255297"/>
    </source>
</evidence>
<evidence type="ECO:0000256" key="1">
    <source>
        <dbReference type="ARBA" id="ARBA00004651"/>
    </source>
</evidence>
<keyword evidence="4 7" id="KW-0812">Transmembrane</keyword>
<keyword evidence="5 7" id="KW-1133">Transmembrane helix</keyword>
<proteinExistence type="inferred from homology"/>
<dbReference type="AlphaFoldDB" id="A0A378P2M8"/>
<evidence type="ECO:0000259" key="8">
    <source>
        <dbReference type="Pfam" id="PF04239"/>
    </source>
</evidence>
<gene>
    <name evidence="9" type="ORF">NCTC11532_03096</name>
</gene>
<dbReference type="PANTHER" id="PTHR34582">
    <property type="entry name" value="UPF0702 TRANSMEMBRANE PROTEIN YCAP"/>
    <property type="match status" value="1"/>
</dbReference>